<feature type="transmembrane region" description="Helical" evidence="1">
    <location>
        <begin position="12"/>
        <end position="33"/>
    </location>
</feature>
<keyword evidence="3" id="KW-1185">Reference proteome</keyword>
<sequence length="36" mass="4341">MYLYLLFTVELVLWVYGGVVLFVVICMCDCIFFNQW</sequence>
<proteinExistence type="predicted"/>
<protein>
    <submittedName>
        <fullName evidence="2">Uncharacterized protein</fullName>
    </submittedName>
</protein>
<keyword evidence="1" id="KW-0812">Transmembrane</keyword>
<evidence type="ECO:0000256" key="1">
    <source>
        <dbReference type="SAM" id="Phobius"/>
    </source>
</evidence>
<evidence type="ECO:0000313" key="2">
    <source>
        <dbReference type="EMBL" id="QHB43449.1"/>
    </source>
</evidence>
<name>A0AAE6RI93_9CAUD</name>
<accession>A0AAE6RI93</accession>
<dbReference type="Proteomes" id="UP000827833">
    <property type="component" value="Segment"/>
</dbReference>
<dbReference type="EMBL" id="MN432485">
    <property type="protein sequence ID" value="QHB43449.1"/>
    <property type="molecule type" value="Genomic_DNA"/>
</dbReference>
<keyword evidence="1" id="KW-0472">Membrane</keyword>
<reference evidence="2 3" key="1">
    <citation type="submission" date="2019-09" db="EMBL/GenBank/DDBJ databases">
        <title>Isolation and Characterization of a Novel Bacteriophage SFP17 Infecting Shigella flexneri.</title>
        <authorList>
            <person name="Lee J.-H."/>
            <person name="Lee J.-S."/>
        </authorList>
    </citation>
    <scope>NUCLEOTIDE SEQUENCE [LARGE SCALE GENOMIC DNA]</scope>
</reference>
<evidence type="ECO:0000313" key="3">
    <source>
        <dbReference type="Proteomes" id="UP000827833"/>
    </source>
</evidence>
<gene>
    <name evidence="2" type="ORF">SFP17_078</name>
</gene>
<organism evidence="2 3">
    <name type="scientific">Shigella phage SFP17</name>
    <dbReference type="NCBI Taxonomy" id="2692510"/>
    <lineage>
        <taxon>Viruses</taxon>
        <taxon>Duplodnaviria</taxon>
        <taxon>Heunggongvirae</taxon>
        <taxon>Uroviricota</taxon>
        <taxon>Caudoviricetes</taxon>
        <taxon>Drexlerviridae</taxon>
        <taxon>Tempevirinae</taxon>
        <taxon>Hanrivervirus</taxon>
        <taxon>Hanrivervirus SFP17</taxon>
    </lineage>
</organism>
<keyword evidence="1" id="KW-1133">Transmembrane helix</keyword>